<dbReference type="GO" id="GO:0042773">
    <property type="term" value="P:ATP synthesis coupled electron transport"/>
    <property type="evidence" value="ECO:0007669"/>
    <property type="project" value="InterPro"/>
</dbReference>
<keyword evidence="10" id="KW-0249">Electron transport</keyword>
<dbReference type="InterPro" id="IPR001750">
    <property type="entry name" value="ND/Mrp_TM"/>
</dbReference>
<gene>
    <name evidence="21" type="primary">ND5</name>
</gene>
<feature type="transmembrane region" description="Helical" evidence="18">
    <location>
        <begin position="261"/>
        <end position="282"/>
    </location>
</feature>
<accession>B8K2X2</accession>
<dbReference type="GO" id="GO:0003954">
    <property type="term" value="F:NADH dehydrogenase activity"/>
    <property type="evidence" value="ECO:0007669"/>
    <property type="project" value="TreeGrafter"/>
</dbReference>
<evidence type="ECO:0000256" key="16">
    <source>
        <dbReference type="ARBA" id="ARBA00031027"/>
    </source>
</evidence>
<feature type="transmembrane region" description="Helical" evidence="18">
    <location>
        <begin position="319"/>
        <end position="339"/>
    </location>
</feature>
<geneLocation type="mitochondrion" evidence="21"/>
<keyword evidence="11 18" id="KW-1133">Transmembrane helix</keyword>
<evidence type="ECO:0000256" key="15">
    <source>
        <dbReference type="ARBA" id="ARBA00023136"/>
    </source>
</evidence>
<proteinExistence type="predicted"/>
<evidence type="ECO:0000259" key="20">
    <source>
        <dbReference type="Pfam" id="PF06455"/>
    </source>
</evidence>
<dbReference type="EMBL" id="DQ904265">
    <property type="protein sequence ID" value="ABM53889.1"/>
    <property type="molecule type" value="Genomic_DNA"/>
</dbReference>
<dbReference type="PANTHER" id="PTHR42829:SF2">
    <property type="entry name" value="NADH-UBIQUINONE OXIDOREDUCTASE CHAIN 5"/>
    <property type="match status" value="1"/>
</dbReference>
<keyword evidence="12" id="KW-0520">NAD</keyword>
<feature type="transmembrane region" description="Helical" evidence="18">
    <location>
        <begin position="215"/>
        <end position="240"/>
    </location>
</feature>
<dbReference type="Pfam" id="PF06455">
    <property type="entry name" value="NADH5_C"/>
    <property type="match status" value="1"/>
</dbReference>
<evidence type="ECO:0000256" key="9">
    <source>
        <dbReference type="ARBA" id="ARBA00022967"/>
    </source>
</evidence>
<feature type="transmembrane region" description="Helical" evidence="18">
    <location>
        <begin position="188"/>
        <end position="209"/>
    </location>
</feature>
<feature type="transmembrane region" description="Helical" evidence="18">
    <location>
        <begin position="12"/>
        <end position="33"/>
    </location>
</feature>
<dbReference type="EMBL" id="DQ904260">
    <property type="protein sequence ID" value="ABM53884.1"/>
    <property type="molecule type" value="Genomic_DNA"/>
</dbReference>
<evidence type="ECO:0000256" key="8">
    <source>
        <dbReference type="ARBA" id="ARBA00022792"/>
    </source>
</evidence>
<evidence type="ECO:0000256" key="10">
    <source>
        <dbReference type="ARBA" id="ARBA00022982"/>
    </source>
</evidence>
<dbReference type="InterPro" id="IPR010934">
    <property type="entry name" value="NADH_DH_su5_C"/>
</dbReference>
<protein>
    <recommendedName>
        <fullName evidence="4">NADH-ubiquinone oxidoreductase chain 5</fullName>
        <ecNumber evidence="3">7.1.1.2</ecNumber>
    </recommendedName>
    <alternativeName>
        <fullName evidence="16">NADH dehydrogenase subunit 5</fullName>
    </alternativeName>
</protein>
<comment type="catalytic activity">
    <reaction evidence="17">
        <text>a ubiquinone + NADH + 5 H(+)(in) = a ubiquinol + NAD(+) + 4 H(+)(out)</text>
        <dbReference type="Rhea" id="RHEA:29091"/>
        <dbReference type="Rhea" id="RHEA-COMP:9565"/>
        <dbReference type="Rhea" id="RHEA-COMP:9566"/>
        <dbReference type="ChEBI" id="CHEBI:15378"/>
        <dbReference type="ChEBI" id="CHEBI:16389"/>
        <dbReference type="ChEBI" id="CHEBI:17976"/>
        <dbReference type="ChEBI" id="CHEBI:57540"/>
        <dbReference type="ChEBI" id="CHEBI:57945"/>
        <dbReference type="EC" id="7.1.1.2"/>
    </reaction>
</comment>
<evidence type="ECO:0000256" key="13">
    <source>
        <dbReference type="ARBA" id="ARBA00023075"/>
    </source>
</evidence>
<feature type="domain" description="NADH:quinone oxidoreductase/Mrp antiporter transmembrane" evidence="19">
    <location>
        <begin position="5"/>
        <end position="158"/>
    </location>
</feature>
<keyword evidence="14 21" id="KW-0496">Mitochondrion</keyword>
<feature type="non-terminal residue" evidence="21">
    <location>
        <position position="1"/>
    </location>
</feature>
<keyword evidence="15 18" id="KW-0472">Membrane</keyword>
<dbReference type="GO" id="GO:0008137">
    <property type="term" value="F:NADH dehydrogenase (ubiquinone) activity"/>
    <property type="evidence" value="ECO:0007669"/>
    <property type="project" value="UniProtKB-EC"/>
</dbReference>
<evidence type="ECO:0000256" key="3">
    <source>
        <dbReference type="ARBA" id="ARBA00012944"/>
    </source>
</evidence>
<comment type="subcellular location">
    <subcellularLocation>
        <location evidence="2">Mitochondrion inner membrane</location>
        <topology evidence="2">Multi-pass membrane protein</topology>
    </subcellularLocation>
</comment>
<dbReference type="EMBL" id="DQ904251">
    <property type="protein sequence ID" value="ABM53875.1"/>
    <property type="molecule type" value="Genomic_DNA"/>
</dbReference>
<feature type="transmembrane region" description="Helical" evidence="18">
    <location>
        <begin position="40"/>
        <end position="58"/>
    </location>
</feature>
<evidence type="ECO:0000256" key="11">
    <source>
        <dbReference type="ARBA" id="ARBA00022989"/>
    </source>
</evidence>
<evidence type="ECO:0000256" key="6">
    <source>
        <dbReference type="ARBA" id="ARBA00022660"/>
    </source>
</evidence>
<dbReference type="EMBL" id="DQ904266">
    <property type="protein sequence ID" value="ABM53890.1"/>
    <property type="molecule type" value="Genomic_DNA"/>
</dbReference>
<organism evidence="21">
    <name type="scientific">Metriorrhynchus inaequalis</name>
    <dbReference type="NCBI Taxonomy" id="410878"/>
    <lineage>
        <taxon>Eukaryota</taxon>
        <taxon>Metazoa</taxon>
        <taxon>Ecdysozoa</taxon>
        <taxon>Arthropoda</taxon>
        <taxon>Hexapoda</taxon>
        <taxon>Insecta</taxon>
        <taxon>Pterygota</taxon>
        <taxon>Neoptera</taxon>
        <taxon>Endopterygota</taxon>
        <taxon>Coleoptera</taxon>
        <taxon>Polyphaga</taxon>
        <taxon>Elateriformia</taxon>
        <taxon>Elateroidea</taxon>
        <taxon>Lycidae</taxon>
        <taxon>Metriorrhynchinae</taxon>
        <taxon>Metriorrhynchus</taxon>
    </lineage>
</organism>
<name>B8K2X2_9COLE</name>
<keyword evidence="9" id="KW-1278">Translocase</keyword>
<dbReference type="EMBL" id="DQ904261">
    <property type="protein sequence ID" value="ABM53885.1"/>
    <property type="molecule type" value="Genomic_DNA"/>
</dbReference>
<evidence type="ECO:0000256" key="1">
    <source>
        <dbReference type="ARBA" id="ARBA00003257"/>
    </source>
</evidence>
<evidence type="ECO:0000256" key="2">
    <source>
        <dbReference type="ARBA" id="ARBA00004448"/>
    </source>
</evidence>
<dbReference type="Pfam" id="PF00361">
    <property type="entry name" value="Proton_antipo_M"/>
    <property type="match status" value="1"/>
</dbReference>
<evidence type="ECO:0000313" key="21">
    <source>
        <dbReference type="EMBL" id="ABM53875.1"/>
    </source>
</evidence>
<keyword evidence="5" id="KW-0813">Transport</keyword>
<sequence>LIRFSDALNSWVLMILLFISSLTMFMSGLVANFEFDLKKIIALSTLSQLGLMMSILALGESLLAFFHLLMHALFKALLFMCAGCIIHNMSNCQDIRYMGSLVSFIPLTSSFFNICNLSLCGLPFLSGFYSKDLILEFMSMNYMNFYIYFIFYISTGLTVMYSIRLLYYTMFGDFNNNNYFLISDSSHLMLKGMGGLIFLVIFGGSMMSWIVFPTPYFICLPLMMKLMVIFTVILGGGLGYMISNSGFNDTSKTLMFYKTSFFLSSMWNLNYLSTFGTSYYFLLLGEKFNTKIDQGWSEYYGSQNLYISLKMSSSFLQKIFINNIKIFLTLFLIWICLLFL</sequence>
<keyword evidence="13" id="KW-0830">Ubiquinone</keyword>
<keyword evidence="8" id="KW-0999">Mitochondrion inner membrane</keyword>
<dbReference type="PANTHER" id="PTHR42829">
    <property type="entry name" value="NADH-UBIQUINONE OXIDOREDUCTASE CHAIN 5"/>
    <property type="match status" value="1"/>
</dbReference>
<keyword evidence="7 18" id="KW-0812">Transmembrane</keyword>
<reference evidence="21" key="1">
    <citation type="journal article" date="2010" name="Evolution">
        <title>Evolution of mimicry patterns in Metriorrhynchus (Coleoptera: Lycidae): the history of dispersal and speciation in southeast Asia.</title>
        <authorList>
            <person name="Bocak L."/>
            <person name="Yagi T."/>
        </authorList>
    </citation>
    <scope>NUCLEOTIDE SEQUENCE</scope>
</reference>
<feature type="transmembrane region" description="Helical" evidence="18">
    <location>
        <begin position="64"/>
        <end position="86"/>
    </location>
</feature>
<evidence type="ECO:0000256" key="12">
    <source>
        <dbReference type="ARBA" id="ARBA00023027"/>
    </source>
</evidence>
<feature type="transmembrane region" description="Helical" evidence="18">
    <location>
        <begin position="145"/>
        <end position="167"/>
    </location>
</feature>
<dbReference type="AlphaFoldDB" id="B8K2X2"/>
<evidence type="ECO:0000259" key="19">
    <source>
        <dbReference type="Pfam" id="PF00361"/>
    </source>
</evidence>
<feature type="transmembrane region" description="Helical" evidence="18">
    <location>
        <begin position="98"/>
        <end position="125"/>
    </location>
</feature>
<dbReference type="EC" id="7.1.1.2" evidence="3"/>
<comment type="function">
    <text evidence="1">Core subunit of the mitochondrial membrane respiratory chain NADH dehydrogenase (Complex I) that is believed to belong to the minimal assembly required for catalysis. Complex I functions in the transfer of electrons from NADH to the respiratory chain. The immediate electron acceptor for the enzyme is believed to be ubiquinone.</text>
</comment>
<evidence type="ECO:0000256" key="5">
    <source>
        <dbReference type="ARBA" id="ARBA00022448"/>
    </source>
</evidence>
<evidence type="ECO:0000256" key="14">
    <source>
        <dbReference type="ARBA" id="ARBA00023128"/>
    </source>
</evidence>
<dbReference type="GO" id="GO:0015990">
    <property type="term" value="P:electron transport coupled proton transport"/>
    <property type="evidence" value="ECO:0007669"/>
    <property type="project" value="TreeGrafter"/>
</dbReference>
<dbReference type="EMBL" id="DQ904252">
    <property type="protein sequence ID" value="ABM53876.1"/>
    <property type="molecule type" value="Genomic_DNA"/>
</dbReference>
<keyword evidence="6" id="KW-0679">Respiratory chain</keyword>
<dbReference type="GO" id="GO:0005743">
    <property type="term" value="C:mitochondrial inner membrane"/>
    <property type="evidence" value="ECO:0007669"/>
    <property type="project" value="UniProtKB-SubCell"/>
</dbReference>
<dbReference type="EMBL" id="DQ904267">
    <property type="protein sequence ID" value="ABM53891.1"/>
    <property type="molecule type" value="Genomic_DNA"/>
</dbReference>
<evidence type="ECO:0000256" key="4">
    <source>
        <dbReference type="ARBA" id="ARBA00021096"/>
    </source>
</evidence>
<evidence type="ECO:0000256" key="7">
    <source>
        <dbReference type="ARBA" id="ARBA00022692"/>
    </source>
</evidence>
<evidence type="ECO:0000256" key="18">
    <source>
        <dbReference type="SAM" id="Phobius"/>
    </source>
</evidence>
<dbReference type="InterPro" id="IPR003945">
    <property type="entry name" value="NU5C-like"/>
</dbReference>
<feature type="domain" description="NADH dehydrogenase subunit 5 C-terminal" evidence="20">
    <location>
        <begin position="161"/>
        <end position="340"/>
    </location>
</feature>
<evidence type="ECO:0000256" key="17">
    <source>
        <dbReference type="ARBA" id="ARBA00049551"/>
    </source>
</evidence>